<gene>
    <name evidence="1" type="ORF">SAMN04487924_110167</name>
</gene>
<evidence type="ECO:0008006" key="3">
    <source>
        <dbReference type="Google" id="ProtNLM"/>
    </source>
</evidence>
<dbReference type="Proteomes" id="UP000183040">
    <property type="component" value="Unassembled WGS sequence"/>
</dbReference>
<dbReference type="EMBL" id="FNRP01000010">
    <property type="protein sequence ID" value="SEA67419.1"/>
    <property type="molecule type" value="Genomic_DNA"/>
</dbReference>
<evidence type="ECO:0000313" key="1">
    <source>
        <dbReference type="EMBL" id="SEA67419.1"/>
    </source>
</evidence>
<reference evidence="1 2" key="1">
    <citation type="submission" date="2016-10" db="EMBL/GenBank/DDBJ databases">
        <authorList>
            <person name="de Groot N.N."/>
        </authorList>
    </citation>
    <scope>NUCLEOTIDE SEQUENCE [LARGE SCALE GENOMIC DNA]</scope>
    <source>
        <strain evidence="1 2">NLAE-zl-G339</strain>
    </source>
</reference>
<dbReference type="AlphaFoldDB" id="A0A1H4D4Q8"/>
<sequence>MEIVNLLHFENRTELRQWLKENHRKEKCCWVVTYRSKCPEWPAIPYIEVVEEALCFGWIDSTLKRLPDGRLAQRLSPRRAKSHWTQLNMDRCVDLEDRGLMTEVGRQAFEKAFEYEIIPPDSELNQKIKEEAKIRRPGMYKDS</sequence>
<protein>
    <recommendedName>
        <fullName evidence="3">Thymidylate synthase</fullName>
    </recommendedName>
</protein>
<evidence type="ECO:0000313" key="2">
    <source>
        <dbReference type="Proteomes" id="UP000183040"/>
    </source>
</evidence>
<accession>A0A1H4D4Q8</accession>
<organism evidence="1 2">
    <name type="scientific">Bacteroides xylanisolvens</name>
    <dbReference type="NCBI Taxonomy" id="371601"/>
    <lineage>
        <taxon>Bacteria</taxon>
        <taxon>Pseudomonadati</taxon>
        <taxon>Bacteroidota</taxon>
        <taxon>Bacteroidia</taxon>
        <taxon>Bacteroidales</taxon>
        <taxon>Bacteroidaceae</taxon>
        <taxon>Bacteroides</taxon>
    </lineage>
</organism>
<dbReference type="RefSeq" id="WP_074706292.1">
    <property type="nucleotide sequence ID" value="NZ_FNRP01000010.1"/>
</dbReference>
<proteinExistence type="predicted"/>
<name>A0A1H4D4Q8_9BACE</name>